<protein>
    <submittedName>
        <fullName evidence="6">LGFP repeat-containing protein</fullName>
    </submittedName>
</protein>
<accession>A0A1N7D002</accession>
<dbReference type="AlphaFoldDB" id="A0A1N7D002"/>
<evidence type="ECO:0000313" key="7">
    <source>
        <dbReference type="Proteomes" id="UP000186218"/>
    </source>
</evidence>
<evidence type="ECO:0000259" key="5">
    <source>
        <dbReference type="Pfam" id="PF00150"/>
    </source>
</evidence>
<organism evidence="6 7">
    <name type="scientific">Williamsia sterculiae</name>
    <dbReference type="NCBI Taxonomy" id="1344003"/>
    <lineage>
        <taxon>Bacteria</taxon>
        <taxon>Bacillati</taxon>
        <taxon>Actinomycetota</taxon>
        <taxon>Actinomycetes</taxon>
        <taxon>Mycobacteriales</taxon>
        <taxon>Nocardiaceae</taxon>
        <taxon>Williamsia</taxon>
    </lineage>
</organism>
<dbReference type="InterPro" id="IPR017853">
    <property type="entry name" value="GH"/>
</dbReference>
<name>A0A1N7D002_9NOCA</name>
<dbReference type="InterPro" id="IPR051923">
    <property type="entry name" value="Glycosyl_Hydrolase_39"/>
</dbReference>
<feature type="domain" description="Glycoside hydrolase family 5" evidence="5">
    <location>
        <begin position="77"/>
        <end position="314"/>
    </location>
</feature>
<sequence>MRRSTLFHPVRILVGVVVLAAVVALLLVLGITRSAHPGSDARIPGPVHITPTAATDTPQSIGFSDDAGLLSASSSGIAAQLDAMKNAGAKRVRVSVAWNVLQPTQATFNWTPLDNIVTAARSRSLSVLGIIGYTPSWAAAGTYTNVTSPPKPALFGTFANAVAARYKGKISAYEIWNEPNGAMFYSPAPDPAGYTALVKAAYTQIKSADSSATVIAGALGSAVTRNTTMNPVEFLSGMYTAGAANYFDAISFHPYQYDFLFAAGMTVADSPVQQARDLYTTMSAKGDGAKKIWLTEYGVPSTAVDDARQNEMITNLMVKWQEVPYAGPIYIFELRDKSTGSSDAENTFGLMNSDGTAKASYIGYSWVQQHGIPLTDEANRFAKASTTGLGTVLSPVFPVSGIWAQQFTGGWLWEVSSGSFLTSPTAVGTKMLTSGLIPTTAFANGYQDFNSPYGLRCWYSAATGAHIAGGGIVSVWTSSMGLATSDETALTGGGVKVTFQNGYITWTPTAGAKAYPN</sequence>
<dbReference type="EMBL" id="FTNT01000001">
    <property type="protein sequence ID" value="SIR69044.1"/>
    <property type="molecule type" value="Genomic_DNA"/>
</dbReference>
<dbReference type="SUPFAM" id="SSF51445">
    <property type="entry name" value="(Trans)glycosidases"/>
    <property type="match status" value="1"/>
</dbReference>
<dbReference type="InterPro" id="IPR013207">
    <property type="entry name" value="LGFP"/>
</dbReference>
<dbReference type="GO" id="GO:0004553">
    <property type="term" value="F:hydrolase activity, hydrolyzing O-glycosyl compounds"/>
    <property type="evidence" value="ECO:0007669"/>
    <property type="project" value="InterPro"/>
</dbReference>
<dbReference type="GO" id="GO:0000272">
    <property type="term" value="P:polysaccharide catabolic process"/>
    <property type="evidence" value="ECO:0007669"/>
    <property type="project" value="InterPro"/>
</dbReference>
<keyword evidence="1 3" id="KW-0378">Hydrolase</keyword>
<evidence type="ECO:0000256" key="2">
    <source>
        <dbReference type="ARBA" id="ARBA00023295"/>
    </source>
</evidence>
<dbReference type="Pfam" id="PF08310">
    <property type="entry name" value="LGFP"/>
    <property type="match status" value="1"/>
</dbReference>
<dbReference type="InterPro" id="IPR001547">
    <property type="entry name" value="Glyco_hydro_5"/>
</dbReference>
<reference evidence="6 7" key="1">
    <citation type="submission" date="2017-01" db="EMBL/GenBank/DDBJ databases">
        <authorList>
            <person name="Mah S.A."/>
            <person name="Swanson W.J."/>
            <person name="Moy G.W."/>
            <person name="Vacquier V.D."/>
        </authorList>
    </citation>
    <scope>NUCLEOTIDE SEQUENCE [LARGE SCALE GENOMIC DNA]</scope>
    <source>
        <strain evidence="6 7">CPCC 203464</strain>
    </source>
</reference>
<dbReference type="Gene3D" id="3.20.20.80">
    <property type="entry name" value="Glycosidases"/>
    <property type="match status" value="1"/>
</dbReference>
<evidence type="ECO:0000313" key="6">
    <source>
        <dbReference type="EMBL" id="SIR69044.1"/>
    </source>
</evidence>
<keyword evidence="4" id="KW-0812">Transmembrane</keyword>
<dbReference type="PANTHER" id="PTHR12631:SF10">
    <property type="entry name" value="BETA-XYLOSIDASE-LIKE PROTEIN-RELATED"/>
    <property type="match status" value="1"/>
</dbReference>
<comment type="similarity">
    <text evidence="3">Belongs to the glycosyl hydrolase 5 (cellulase A) family.</text>
</comment>
<keyword evidence="7" id="KW-1185">Reference proteome</keyword>
<dbReference type="STRING" id="1344003.SAMN05445060_0468"/>
<evidence type="ECO:0000256" key="4">
    <source>
        <dbReference type="SAM" id="Phobius"/>
    </source>
</evidence>
<keyword evidence="4" id="KW-1133">Transmembrane helix</keyword>
<dbReference type="Proteomes" id="UP000186218">
    <property type="component" value="Unassembled WGS sequence"/>
</dbReference>
<keyword evidence="2 3" id="KW-0326">Glycosidase</keyword>
<dbReference type="PANTHER" id="PTHR12631">
    <property type="entry name" value="ALPHA-L-IDURONIDASE"/>
    <property type="match status" value="1"/>
</dbReference>
<evidence type="ECO:0000256" key="3">
    <source>
        <dbReference type="RuleBase" id="RU361153"/>
    </source>
</evidence>
<dbReference type="Pfam" id="PF00150">
    <property type="entry name" value="Cellulase"/>
    <property type="match status" value="1"/>
</dbReference>
<proteinExistence type="inferred from homology"/>
<keyword evidence="4" id="KW-0472">Membrane</keyword>
<gene>
    <name evidence="6" type="ORF">SAMN05445060_0468</name>
</gene>
<feature type="transmembrane region" description="Helical" evidence="4">
    <location>
        <begin position="12"/>
        <end position="32"/>
    </location>
</feature>
<evidence type="ECO:0000256" key="1">
    <source>
        <dbReference type="ARBA" id="ARBA00022801"/>
    </source>
</evidence>